<dbReference type="RefSeq" id="XP_022513755.1">
    <property type="nucleotide sequence ID" value="XM_022654011.1"/>
</dbReference>
<keyword evidence="1" id="KW-1133">Transmembrane helix</keyword>
<comment type="caution">
    <text evidence="2">The sequence shown here is derived from an EMBL/GenBank/DDBJ whole genome shotgun (WGS) entry which is preliminary data.</text>
</comment>
<keyword evidence="1" id="KW-0472">Membrane</keyword>
<name>A0A177FBY0_9EURO</name>
<proteinExistence type="predicted"/>
<evidence type="ECO:0000313" key="3">
    <source>
        <dbReference type="Proteomes" id="UP000077002"/>
    </source>
</evidence>
<dbReference type="EMBL" id="LVKK01000021">
    <property type="protein sequence ID" value="OAG41803.1"/>
    <property type="molecule type" value="Genomic_DNA"/>
</dbReference>
<keyword evidence="1" id="KW-0812">Transmembrane</keyword>
<evidence type="ECO:0000313" key="2">
    <source>
        <dbReference type="EMBL" id="OAG41803.1"/>
    </source>
</evidence>
<evidence type="ECO:0000256" key="1">
    <source>
        <dbReference type="SAM" id="Phobius"/>
    </source>
</evidence>
<dbReference type="AlphaFoldDB" id="A0A177FBY0"/>
<gene>
    <name evidence="2" type="ORF">AYO21_04038</name>
</gene>
<feature type="transmembrane region" description="Helical" evidence="1">
    <location>
        <begin position="104"/>
        <end position="124"/>
    </location>
</feature>
<accession>A0A177FBY0</accession>
<dbReference type="Proteomes" id="UP000077002">
    <property type="component" value="Unassembled WGS sequence"/>
</dbReference>
<organism evidence="2 3">
    <name type="scientific">Fonsecaea monophora</name>
    <dbReference type="NCBI Taxonomy" id="254056"/>
    <lineage>
        <taxon>Eukaryota</taxon>
        <taxon>Fungi</taxon>
        <taxon>Dikarya</taxon>
        <taxon>Ascomycota</taxon>
        <taxon>Pezizomycotina</taxon>
        <taxon>Eurotiomycetes</taxon>
        <taxon>Chaetothyriomycetidae</taxon>
        <taxon>Chaetothyriales</taxon>
        <taxon>Herpotrichiellaceae</taxon>
        <taxon>Fonsecaea</taxon>
    </lineage>
</organism>
<dbReference type="OrthoDB" id="4788824at2759"/>
<protein>
    <submittedName>
        <fullName evidence="2">Uncharacterized protein</fullName>
    </submittedName>
</protein>
<reference evidence="2 3" key="1">
    <citation type="submission" date="2016-03" db="EMBL/GenBank/DDBJ databases">
        <title>Draft genome sequence of the Fonsecaea monophora CBS 269.37.</title>
        <authorList>
            <person name="Bombassaro A."/>
            <person name="Vinicius W.A."/>
            <person name="De Hoog S."/>
            <person name="Sun J."/>
            <person name="Souza E.M."/>
            <person name="Raittz R.T."/>
            <person name="Costa F."/>
            <person name="Leao A.C."/>
            <person name="Tadra-Sfeir M.Z."/>
            <person name="Baura V."/>
            <person name="Balsanelli E."/>
            <person name="Pedrosa F.O."/>
            <person name="Moreno L.F."/>
            <person name="Steffens M.B."/>
            <person name="Xi L."/>
            <person name="Bocca A.L."/>
            <person name="Felipe M.S."/>
            <person name="Teixeira M."/>
            <person name="Telles Filho F.Q."/>
            <person name="Azevedo C.M."/>
            <person name="Gomes R."/>
            <person name="Vicente V.A."/>
        </authorList>
    </citation>
    <scope>NUCLEOTIDE SEQUENCE [LARGE SCALE GENOMIC DNA]</scope>
    <source>
        <strain evidence="2 3">CBS 269.37</strain>
    </source>
</reference>
<dbReference type="GeneID" id="34599208"/>
<keyword evidence="3" id="KW-1185">Reference proteome</keyword>
<sequence>MWEKVYIQSQTVFEFAPGCGSTGLDTVSHSSTTSSVVQGLADKVPGMLVNYAKAVAIIRSLEQRCVPNDYSWMIEFGAVRIMKVTHSFLDQQVTIKHLDRRRGACGPIVTVASLVAVMMVLQALSNNRSGSAKSILTWDARIAIKEAFPARGRTWKMPQTSGLCSGRSRRPRTM</sequence>